<evidence type="ECO:0000313" key="3">
    <source>
        <dbReference type="Proteomes" id="UP000190787"/>
    </source>
</evidence>
<feature type="region of interest" description="Disordered" evidence="1">
    <location>
        <begin position="1"/>
        <end position="23"/>
    </location>
</feature>
<dbReference type="Proteomes" id="UP000190787">
    <property type="component" value="Unassembled WGS sequence"/>
</dbReference>
<evidence type="ECO:0000256" key="1">
    <source>
        <dbReference type="SAM" id="MobiDB-lite"/>
    </source>
</evidence>
<dbReference type="RefSeq" id="WP_078540302.1">
    <property type="nucleotide sequence ID" value="NZ_MPZV01000001.1"/>
</dbReference>
<reference evidence="2 3" key="1">
    <citation type="submission" date="2016-11" db="EMBL/GenBank/DDBJ databases">
        <title>A multilocus sequence analysis scheme for characterization of bacteria in the genus Thioclava.</title>
        <authorList>
            <person name="Liu Y."/>
            <person name="Shao Z."/>
        </authorList>
    </citation>
    <scope>NUCLEOTIDE SEQUENCE [LARGE SCALE GENOMIC DNA]</scope>
    <source>
        <strain evidence="2 3">TAW-CT134</strain>
    </source>
</reference>
<comment type="caution">
    <text evidence="2">The sequence shown here is derived from an EMBL/GenBank/DDBJ whole genome shotgun (WGS) entry which is preliminary data.</text>
</comment>
<sequence>MISHLTLPEVPALTDQPRAQRRLSPEDLVAGPAALPVAPMAMPAQQIEPDLRLSTRLARMLTRRPVGEGT</sequence>
<gene>
    <name evidence="2" type="ORF">BMI91_06800</name>
</gene>
<dbReference type="EMBL" id="MPZV01000001">
    <property type="protein sequence ID" value="OOY26082.1"/>
    <property type="molecule type" value="Genomic_DNA"/>
</dbReference>
<accession>A0ABX3N283</accession>
<protein>
    <submittedName>
        <fullName evidence="2">Uncharacterized protein</fullName>
    </submittedName>
</protein>
<proteinExistence type="predicted"/>
<name>A0ABX3N283_9RHOB</name>
<evidence type="ECO:0000313" key="2">
    <source>
        <dbReference type="EMBL" id="OOY26082.1"/>
    </source>
</evidence>
<organism evidence="2 3">
    <name type="scientific">Thioclava sediminum</name>
    <dbReference type="NCBI Taxonomy" id="1915319"/>
    <lineage>
        <taxon>Bacteria</taxon>
        <taxon>Pseudomonadati</taxon>
        <taxon>Pseudomonadota</taxon>
        <taxon>Alphaproteobacteria</taxon>
        <taxon>Rhodobacterales</taxon>
        <taxon>Paracoccaceae</taxon>
        <taxon>Thioclava</taxon>
    </lineage>
</organism>
<keyword evidence="3" id="KW-1185">Reference proteome</keyword>